<comment type="pathway">
    <text evidence="1">Purine metabolism; ppGpp biosynthesis; ppGpp from GTP: step 1/2.</text>
</comment>
<dbReference type="InterPro" id="IPR052366">
    <property type="entry name" value="GTP_Pyrophosphokinase"/>
</dbReference>
<organism evidence="3 4">
    <name type="scientific">Feifania hominis</name>
    <dbReference type="NCBI Taxonomy" id="2763660"/>
    <lineage>
        <taxon>Bacteria</taxon>
        <taxon>Bacillati</taxon>
        <taxon>Bacillota</taxon>
        <taxon>Clostridia</taxon>
        <taxon>Eubacteriales</taxon>
        <taxon>Feifaniaceae</taxon>
        <taxon>Feifania</taxon>
    </lineage>
</organism>
<dbReference type="SMART" id="SM00954">
    <property type="entry name" value="RelA_SpoT"/>
    <property type="match status" value="1"/>
</dbReference>
<dbReference type="SUPFAM" id="SSF81301">
    <property type="entry name" value="Nucleotidyltransferase"/>
    <property type="match status" value="1"/>
</dbReference>
<name>A0A926HUD1_9FIRM</name>
<protein>
    <submittedName>
        <fullName evidence="3">GTP pyrophosphokinase family protein</fullName>
    </submittedName>
</protein>
<evidence type="ECO:0000259" key="2">
    <source>
        <dbReference type="SMART" id="SM00954"/>
    </source>
</evidence>
<dbReference type="PANTHER" id="PTHR47837">
    <property type="entry name" value="GTP PYROPHOSPHOKINASE YJBM"/>
    <property type="match status" value="1"/>
</dbReference>
<evidence type="ECO:0000313" key="4">
    <source>
        <dbReference type="Proteomes" id="UP000620366"/>
    </source>
</evidence>
<reference evidence="3" key="1">
    <citation type="submission" date="2020-08" db="EMBL/GenBank/DDBJ databases">
        <title>Genome public.</title>
        <authorList>
            <person name="Liu C."/>
            <person name="Sun Q."/>
        </authorList>
    </citation>
    <scope>NUCLEOTIDE SEQUENCE</scope>
    <source>
        <strain evidence="3">BX7</strain>
    </source>
</reference>
<dbReference type="EMBL" id="JACRSP010000002">
    <property type="protein sequence ID" value="MBC8535820.1"/>
    <property type="molecule type" value="Genomic_DNA"/>
</dbReference>
<comment type="caution">
    <text evidence="3">The sequence shown here is derived from an EMBL/GenBank/DDBJ whole genome shotgun (WGS) entry which is preliminary data.</text>
</comment>
<dbReference type="Gene3D" id="1.10.287.860">
    <property type="entry name" value="Nucleotidyltransferase"/>
    <property type="match status" value="1"/>
</dbReference>
<gene>
    <name evidence="3" type="ORF">H8695_03830</name>
</gene>
<sequence>MTQKFDFADALDLSEDTALSWRSLGELAAGYIEVQNTYRAAIREINTKLEILDDEFRMRHQRNPIHYMQSRLKTPRSIMEKLRRKGLPFTPESVRENLTDVAGIRVICHYIDDIYMVAKLLTAQDDITLVRETDYIKNPKPNGYRSLHLVVQVPVFFAERTERVPVEIQIRTVAMDFWASLEHELRYKAAEDVPDYLVKELTECAEIINRTDMKMQWIYKALGEIKDVGKKN</sequence>
<accession>A0A926HUD1</accession>
<dbReference type="CDD" id="cd05399">
    <property type="entry name" value="NT_Rel-Spo_like"/>
    <property type="match status" value="1"/>
</dbReference>
<evidence type="ECO:0000313" key="3">
    <source>
        <dbReference type="EMBL" id="MBC8535820.1"/>
    </source>
</evidence>
<dbReference type="InterPro" id="IPR007685">
    <property type="entry name" value="RelA_SpoT"/>
</dbReference>
<dbReference type="AlphaFoldDB" id="A0A926HUD1"/>
<dbReference type="InterPro" id="IPR043519">
    <property type="entry name" value="NT_sf"/>
</dbReference>
<dbReference type="PANTHER" id="PTHR47837:SF2">
    <property type="entry name" value="GTP PYROPHOSPHOKINASE YWAC"/>
    <property type="match status" value="1"/>
</dbReference>
<dbReference type="Pfam" id="PF04607">
    <property type="entry name" value="RelA_SpoT"/>
    <property type="match status" value="1"/>
</dbReference>
<proteinExistence type="predicted"/>
<dbReference type="GO" id="GO:0015969">
    <property type="term" value="P:guanosine tetraphosphate metabolic process"/>
    <property type="evidence" value="ECO:0007669"/>
    <property type="project" value="InterPro"/>
</dbReference>
<evidence type="ECO:0000256" key="1">
    <source>
        <dbReference type="ARBA" id="ARBA00004976"/>
    </source>
</evidence>
<dbReference type="Proteomes" id="UP000620366">
    <property type="component" value="Unassembled WGS sequence"/>
</dbReference>
<keyword evidence="4" id="KW-1185">Reference proteome</keyword>
<feature type="domain" description="RelA/SpoT" evidence="2">
    <location>
        <begin position="70"/>
        <end position="193"/>
    </location>
</feature>
<dbReference type="RefSeq" id="WP_249299564.1">
    <property type="nucleotide sequence ID" value="NZ_JACRSP010000002.1"/>
</dbReference>
<dbReference type="Gene3D" id="3.30.460.10">
    <property type="entry name" value="Beta Polymerase, domain 2"/>
    <property type="match status" value="1"/>
</dbReference>